<dbReference type="GO" id="GO:0005886">
    <property type="term" value="C:plasma membrane"/>
    <property type="evidence" value="ECO:0007669"/>
    <property type="project" value="InterPro"/>
</dbReference>
<dbReference type="GO" id="GO:0042391">
    <property type="term" value="P:regulation of membrane potential"/>
    <property type="evidence" value="ECO:0007669"/>
    <property type="project" value="InterPro"/>
</dbReference>
<feature type="transmembrane region" description="Helical" evidence="6">
    <location>
        <begin position="104"/>
        <end position="129"/>
    </location>
</feature>
<evidence type="ECO:0000256" key="3">
    <source>
        <dbReference type="ARBA" id="ARBA00022989"/>
    </source>
</evidence>
<keyword evidence="2 6" id="KW-0812">Transmembrane</keyword>
<accession>A0A167ZRW1</accession>
<feature type="transmembrane region" description="Helical" evidence="6">
    <location>
        <begin position="360"/>
        <end position="383"/>
    </location>
</feature>
<protein>
    <submittedName>
        <fullName evidence="8">Cation/H+ exchanger</fullName>
    </submittedName>
</protein>
<feature type="region of interest" description="Disordered" evidence="5">
    <location>
        <begin position="493"/>
        <end position="519"/>
    </location>
</feature>
<feature type="compositionally biased region" description="Pro residues" evidence="5">
    <location>
        <begin position="659"/>
        <end position="670"/>
    </location>
</feature>
<evidence type="ECO:0000256" key="1">
    <source>
        <dbReference type="ARBA" id="ARBA00004141"/>
    </source>
</evidence>
<name>A0A167ZRW1_9HYPO</name>
<dbReference type="InterPro" id="IPR004712">
    <property type="entry name" value="Na+/H+_antiporter_fungi"/>
</dbReference>
<feature type="compositionally biased region" description="Low complexity" evidence="5">
    <location>
        <begin position="684"/>
        <end position="694"/>
    </location>
</feature>
<dbReference type="PANTHER" id="PTHR31382:SF1">
    <property type="entry name" value="SODIUM ION_PROTON EXCHANGER (EUROFUNG)"/>
    <property type="match status" value="1"/>
</dbReference>
<evidence type="ECO:0000256" key="4">
    <source>
        <dbReference type="ARBA" id="ARBA00023136"/>
    </source>
</evidence>
<organism evidence="8 9">
    <name type="scientific">Niveomyces insectorum RCEF 264</name>
    <dbReference type="NCBI Taxonomy" id="1081102"/>
    <lineage>
        <taxon>Eukaryota</taxon>
        <taxon>Fungi</taxon>
        <taxon>Dikarya</taxon>
        <taxon>Ascomycota</taxon>
        <taxon>Pezizomycotina</taxon>
        <taxon>Sordariomycetes</taxon>
        <taxon>Hypocreomycetidae</taxon>
        <taxon>Hypocreales</taxon>
        <taxon>Cordycipitaceae</taxon>
        <taxon>Niveomyces</taxon>
    </lineage>
</organism>
<dbReference type="GO" id="GO:0015385">
    <property type="term" value="F:sodium:proton antiporter activity"/>
    <property type="evidence" value="ECO:0007669"/>
    <property type="project" value="InterPro"/>
</dbReference>
<evidence type="ECO:0000256" key="2">
    <source>
        <dbReference type="ARBA" id="ARBA00022692"/>
    </source>
</evidence>
<comment type="subcellular location">
    <subcellularLocation>
        <location evidence="1">Membrane</location>
        <topology evidence="1">Multi-pass membrane protein</topology>
    </subcellularLocation>
</comment>
<feature type="transmembrane region" description="Helical" evidence="6">
    <location>
        <begin position="282"/>
        <end position="313"/>
    </location>
</feature>
<feature type="transmembrane region" description="Helical" evidence="6">
    <location>
        <begin position="244"/>
        <end position="262"/>
    </location>
</feature>
<evidence type="ECO:0000313" key="9">
    <source>
        <dbReference type="Proteomes" id="UP000076874"/>
    </source>
</evidence>
<feature type="transmembrane region" description="Helical" evidence="6">
    <location>
        <begin position="9"/>
        <end position="29"/>
    </location>
</feature>
<dbReference type="Proteomes" id="UP000076874">
    <property type="component" value="Unassembled WGS sequence"/>
</dbReference>
<keyword evidence="3 6" id="KW-1133">Transmembrane helix</keyword>
<dbReference type="PANTHER" id="PTHR31382">
    <property type="entry name" value="NA(+)/H(+) ANTIPORTER"/>
    <property type="match status" value="1"/>
</dbReference>
<reference evidence="8 9" key="1">
    <citation type="journal article" date="2016" name="Genome Biol. Evol.">
        <title>Divergent and convergent evolution of fungal pathogenicity.</title>
        <authorList>
            <person name="Shang Y."/>
            <person name="Xiao G."/>
            <person name="Zheng P."/>
            <person name="Cen K."/>
            <person name="Zhan S."/>
            <person name="Wang C."/>
        </authorList>
    </citation>
    <scope>NUCLEOTIDE SEQUENCE [LARGE SCALE GENOMIC DNA]</scope>
    <source>
        <strain evidence="8 9">RCEF 264</strain>
    </source>
</reference>
<sequence length="735" mass="76026">MPTLALTDFNIVVSVLGGWVSLFGLVSYLCKESFYLSEALISLLAGVAVSPVAANLIRPLEYAGSQANLDAITLSFSRLVLGVQLALAGVQLPSKYLQREWRALAWLLGPLMTCMWMTASLLVWALVVVPSSSSSPSHYQHLPFLHALVIGSCVTPTDPVLSNVIVKGRFADQHVPVDLQQIIIAESGANDGLGYPFLFLALYLIQYTTSIADAAVVGGHGGSGDGGSNGGAAKAMGLWFGETLGYTILLSVAYGAAVGYVAQKLLHWAQARRFVDRESFAVFAISLALFVTGTCGILGSDDLLACFIAGNVFTWDDWFRLETKDDSLQPAVDMLLNVAVFMWYGAVCPWSLFVAGPVPLGQLVALAVLMLLLRRLPWVLLLLQQQLAHPHSHCRIIVTVPQIKHRRQAVFVGFFGPVGVSAVFYLYITLDFLEALSSSGSGGGMRPDVALLGETVTVVVWFLAVSSIVVHGLSIPLGKLSTALPRTVHQILPSSSATSTPSPQPPPGGNHGHGLGLSGAYELGPVTGQAFRRGHATPAAALPPVHISSDASSLTSKPPLGSGAMLSSSFSVAGGGDGGGGNGGNGGGGGDESKDDDGMVAVVVDGGGGGRVDGDNLRPPAGGQSSSGRLRTIYGVGGTIVSSRDGGSSTSVVTGLPEPLMPASPPPTKEPPSGKTEAGAPALVQEEQAHVQAQAPPPGAGTEARAGTASPAAAPAPSSPQPNRSMRFSLDSART</sequence>
<dbReference type="GO" id="GO:0036376">
    <property type="term" value="P:sodium ion export across plasma membrane"/>
    <property type="evidence" value="ECO:0007669"/>
    <property type="project" value="InterPro"/>
</dbReference>
<feature type="compositionally biased region" description="Gly residues" evidence="5">
    <location>
        <begin position="573"/>
        <end position="590"/>
    </location>
</feature>
<feature type="compositionally biased region" description="Polar residues" evidence="5">
    <location>
        <begin position="640"/>
        <end position="653"/>
    </location>
</feature>
<evidence type="ECO:0000256" key="6">
    <source>
        <dbReference type="SAM" id="Phobius"/>
    </source>
</evidence>
<feature type="region of interest" description="Disordered" evidence="5">
    <location>
        <begin position="549"/>
        <end position="735"/>
    </location>
</feature>
<dbReference type="Pfam" id="PF00999">
    <property type="entry name" value="Na_H_Exchanger"/>
    <property type="match status" value="1"/>
</dbReference>
<evidence type="ECO:0000259" key="7">
    <source>
        <dbReference type="Pfam" id="PF00999"/>
    </source>
</evidence>
<feature type="transmembrane region" description="Helical" evidence="6">
    <location>
        <begin position="35"/>
        <end position="57"/>
    </location>
</feature>
<evidence type="ECO:0000313" key="8">
    <source>
        <dbReference type="EMBL" id="OAA67840.1"/>
    </source>
</evidence>
<feature type="transmembrane region" description="Helical" evidence="6">
    <location>
        <begin position="69"/>
        <end position="92"/>
    </location>
</feature>
<proteinExistence type="predicted"/>
<gene>
    <name evidence="8" type="ORF">SPI_00035</name>
</gene>
<dbReference type="InterPro" id="IPR006153">
    <property type="entry name" value="Cation/H_exchanger_TM"/>
</dbReference>
<dbReference type="AlphaFoldDB" id="A0A167ZRW1"/>
<keyword evidence="4 6" id="KW-0472">Membrane</keyword>
<comment type="caution">
    <text evidence="8">The sequence shown here is derived from an EMBL/GenBank/DDBJ whole genome shotgun (WGS) entry which is preliminary data.</text>
</comment>
<dbReference type="OrthoDB" id="5327978at2759"/>
<dbReference type="GO" id="GO:0120029">
    <property type="term" value="P:proton export across plasma membrane"/>
    <property type="evidence" value="ECO:0007669"/>
    <property type="project" value="InterPro"/>
</dbReference>
<feature type="transmembrane region" description="Helical" evidence="6">
    <location>
        <begin position="450"/>
        <end position="470"/>
    </location>
</feature>
<evidence type="ECO:0000256" key="5">
    <source>
        <dbReference type="SAM" id="MobiDB-lite"/>
    </source>
</evidence>
<keyword evidence="9" id="KW-1185">Reference proteome</keyword>
<feature type="transmembrane region" description="Helical" evidence="6">
    <location>
        <begin position="409"/>
        <end position="430"/>
    </location>
</feature>
<dbReference type="EMBL" id="AZHD01000001">
    <property type="protein sequence ID" value="OAA67840.1"/>
    <property type="molecule type" value="Genomic_DNA"/>
</dbReference>
<feature type="domain" description="Cation/H+ exchanger transmembrane" evidence="7">
    <location>
        <begin position="29"/>
        <end position="476"/>
    </location>
</feature>
<dbReference type="STRING" id="1081102.A0A167ZRW1"/>